<dbReference type="GO" id="GO:0006508">
    <property type="term" value="P:proteolysis"/>
    <property type="evidence" value="ECO:0007669"/>
    <property type="project" value="UniProtKB-KW"/>
</dbReference>
<keyword evidence="3" id="KW-0645">Protease</keyword>
<dbReference type="Pfam" id="PF02517">
    <property type="entry name" value="Rce1-like"/>
    <property type="match status" value="1"/>
</dbReference>
<feature type="transmembrane region" description="Helical" evidence="1">
    <location>
        <begin position="273"/>
        <end position="296"/>
    </location>
</feature>
<dbReference type="Proteomes" id="UP000473014">
    <property type="component" value="Unassembled WGS sequence"/>
</dbReference>
<keyword evidence="1" id="KW-0812">Transmembrane</keyword>
<keyword evidence="1" id="KW-0472">Membrane</keyword>
<feature type="transmembrane region" description="Helical" evidence="1">
    <location>
        <begin position="323"/>
        <end position="343"/>
    </location>
</feature>
<evidence type="ECO:0000313" key="3">
    <source>
        <dbReference type="EMBL" id="MTE18033.1"/>
    </source>
</evidence>
<accession>A0A6G2B7I2</accession>
<dbReference type="RefSeq" id="WP_155069722.1">
    <property type="nucleotide sequence ID" value="NZ_WIXO01000001.1"/>
</dbReference>
<feature type="transmembrane region" description="Helical" evidence="1">
    <location>
        <begin position="229"/>
        <end position="252"/>
    </location>
</feature>
<protein>
    <submittedName>
        <fullName evidence="3">CPBP family intramembrane metalloprotease</fullName>
    </submittedName>
</protein>
<keyword evidence="4" id="KW-1185">Reference proteome</keyword>
<feature type="transmembrane region" description="Helical" evidence="1">
    <location>
        <begin position="78"/>
        <end position="97"/>
    </location>
</feature>
<dbReference type="GO" id="GO:0004175">
    <property type="term" value="F:endopeptidase activity"/>
    <property type="evidence" value="ECO:0007669"/>
    <property type="project" value="UniProtKB-ARBA"/>
</dbReference>
<evidence type="ECO:0000259" key="2">
    <source>
        <dbReference type="Pfam" id="PF02517"/>
    </source>
</evidence>
<name>A0A6G2B7I2_9ACTN</name>
<keyword evidence="1" id="KW-1133">Transmembrane helix</keyword>
<sequence>MVHSPPATAAVPPHRAARASSGVSAALRARSPDPRSAERDLWFLLLVTCAVPLTGSLLDFARLCGAPVHAWSAAVLPWLRLLCSLAAGWWLVTLVRARPSRWGAVRRGAAPALAAVAVTGRVAALVWPGGTWGVVGSLATTASLAWLCGESAVRHGVGWRGLGVAPHGARTAAGRLMAVAVFGAVVVLASTTVTWMARLRLGLPETAPWLPVLDRAQSAALGWNGPADMVANVLFTGVAEEMVLVGAVVVLGRAARRPLWVLCALSLLLRVAAHLYLGVPGVALVLLGACALLVYLRSGRLTPLVAGHVAYDLAASLVPSPEALGSLVLAALICAGAAFVVWFGRFAPAAGAEGRAESGRARDDGARRV</sequence>
<dbReference type="EMBL" id="WIXO01000001">
    <property type="protein sequence ID" value="MTE18033.1"/>
    <property type="molecule type" value="Genomic_DNA"/>
</dbReference>
<dbReference type="GO" id="GO:0008237">
    <property type="term" value="F:metallopeptidase activity"/>
    <property type="evidence" value="ECO:0007669"/>
    <property type="project" value="UniProtKB-KW"/>
</dbReference>
<keyword evidence="3" id="KW-0378">Hydrolase</keyword>
<dbReference type="AlphaFoldDB" id="A0A6G2B7I2"/>
<keyword evidence="3" id="KW-0482">Metalloprotease</keyword>
<dbReference type="OrthoDB" id="4230935at2"/>
<comment type="caution">
    <text evidence="3">The sequence shown here is derived from an EMBL/GenBank/DDBJ whole genome shotgun (WGS) entry which is preliminary data.</text>
</comment>
<reference evidence="3 4" key="1">
    <citation type="submission" date="2019-11" db="EMBL/GenBank/DDBJ databases">
        <authorList>
            <person name="Yuan L."/>
        </authorList>
    </citation>
    <scope>NUCLEOTIDE SEQUENCE [LARGE SCALE GENOMIC DNA]</scope>
    <source>
        <strain evidence="3 4">TRM43335</strain>
    </source>
</reference>
<evidence type="ECO:0000313" key="4">
    <source>
        <dbReference type="Proteomes" id="UP000473014"/>
    </source>
</evidence>
<evidence type="ECO:0000256" key="1">
    <source>
        <dbReference type="SAM" id="Phobius"/>
    </source>
</evidence>
<dbReference type="InterPro" id="IPR003675">
    <property type="entry name" value="Rce1/LyrA-like_dom"/>
</dbReference>
<dbReference type="GO" id="GO:0080120">
    <property type="term" value="P:CAAX-box protein maturation"/>
    <property type="evidence" value="ECO:0007669"/>
    <property type="project" value="UniProtKB-ARBA"/>
</dbReference>
<gene>
    <name evidence="3" type="ORF">F0L17_02585</name>
</gene>
<organism evidence="3 4">
    <name type="scientific">Streptomyces taklimakanensis</name>
    <dbReference type="NCBI Taxonomy" id="2569853"/>
    <lineage>
        <taxon>Bacteria</taxon>
        <taxon>Bacillati</taxon>
        <taxon>Actinomycetota</taxon>
        <taxon>Actinomycetes</taxon>
        <taxon>Kitasatosporales</taxon>
        <taxon>Streptomycetaceae</taxon>
        <taxon>Streptomyces</taxon>
    </lineage>
</organism>
<feature type="domain" description="CAAX prenyl protease 2/Lysostaphin resistance protein A-like" evidence="2">
    <location>
        <begin position="226"/>
        <end position="313"/>
    </location>
</feature>
<feature type="transmembrane region" description="Helical" evidence="1">
    <location>
        <begin position="174"/>
        <end position="197"/>
    </location>
</feature>
<feature type="transmembrane region" description="Helical" evidence="1">
    <location>
        <begin position="109"/>
        <end position="127"/>
    </location>
</feature>
<proteinExistence type="predicted"/>
<feature type="transmembrane region" description="Helical" evidence="1">
    <location>
        <begin position="41"/>
        <end position="58"/>
    </location>
</feature>
<feature type="transmembrane region" description="Helical" evidence="1">
    <location>
        <begin position="133"/>
        <end position="153"/>
    </location>
</feature>